<dbReference type="SUPFAM" id="SSF53850">
    <property type="entry name" value="Periplasmic binding protein-like II"/>
    <property type="match status" value="1"/>
</dbReference>
<dbReference type="SMART" id="SM00062">
    <property type="entry name" value="PBPb"/>
    <property type="match status" value="1"/>
</dbReference>
<evidence type="ECO:0000256" key="1">
    <source>
        <dbReference type="ARBA" id="ARBA00004196"/>
    </source>
</evidence>
<proteinExistence type="inferred from homology"/>
<feature type="compositionally biased region" description="Pro residues" evidence="5">
    <location>
        <begin position="22"/>
        <end position="63"/>
    </location>
</feature>
<dbReference type="CDD" id="cd13530">
    <property type="entry name" value="PBP2_peptides_like"/>
    <property type="match status" value="1"/>
</dbReference>
<keyword evidence="3" id="KW-0732">Signal</keyword>
<gene>
    <name evidence="7" type="ORF">JMJ55_02305</name>
</gene>
<comment type="caution">
    <text evidence="7">The sequence shown here is derived from an EMBL/GenBank/DDBJ whole genome shotgun (WGS) entry which is preliminary data.</text>
</comment>
<comment type="similarity">
    <text evidence="2 4">Belongs to the bacterial solute-binding protein 3 family.</text>
</comment>
<dbReference type="InterPro" id="IPR018313">
    <property type="entry name" value="SBP_3_CS"/>
</dbReference>
<feature type="domain" description="Solute-binding protein family 3/N-terminal" evidence="6">
    <location>
        <begin position="73"/>
        <end position="297"/>
    </location>
</feature>
<reference evidence="7 8" key="1">
    <citation type="submission" date="2021-01" db="EMBL/GenBank/DDBJ databases">
        <title>Belnapia mucosa sp. nov. and Belnapia arida sp. nov., isolated from the Tabernas Desert (Almeria, Spain).</title>
        <authorList>
            <person name="Molina-Menor E."/>
            <person name="Vidal-Verdu A."/>
            <person name="Calonge A."/>
            <person name="Satari L."/>
            <person name="Pereto Magraner J."/>
            <person name="Porcar Miralles M."/>
        </authorList>
    </citation>
    <scope>NUCLEOTIDE SEQUENCE [LARGE SCALE GENOMIC DNA]</scope>
    <source>
        <strain evidence="7 8">T6</strain>
    </source>
</reference>
<dbReference type="PANTHER" id="PTHR35936">
    <property type="entry name" value="MEMBRANE-BOUND LYTIC MUREIN TRANSGLYCOSYLASE F"/>
    <property type="match status" value="1"/>
</dbReference>
<dbReference type="InterPro" id="IPR001638">
    <property type="entry name" value="Solute-binding_3/MltF_N"/>
</dbReference>
<dbReference type="EMBL" id="JAEUXJ010000001">
    <property type="protein sequence ID" value="MBL6454137.1"/>
    <property type="molecule type" value="Genomic_DNA"/>
</dbReference>
<feature type="region of interest" description="Disordered" evidence="5">
    <location>
        <begin position="19"/>
        <end position="63"/>
    </location>
</feature>
<protein>
    <submittedName>
        <fullName evidence="7">Amino acid ABC transporter substrate-binding protein</fullName>
    </submittedName>
</protein>
<evidence type="ECO:0000313" key="8">
    <source>
        <dbReference type="Proteomes" id="UP000606490"/>
    </source>
</evidence>
<dbReference type="RefSeq" id="WP_202823864.1">
    <property type="nucleotide sequence ID" value="NZ_JAEUXJ010000001.1"/>
</dbReference>
<evidence type="ECO:0000259" key="6">
    <source>
        <dbReference type="SMART" id="SM00062"/>
    </source>
</evidence>
<keyword evidence="8" id="KW-1185">Reference proteome</keyword>
<dbReference type="Pfam" id="PF00497">
    <property type="entry name" value="SBP_bac_3"/>
    <property type="match status" value="1"/>
</dbReference>
<sequence length="301" mass="32621">MIASFIAPLVAVFEMNGAAAQTPPPRPAARPAPVPLGPPPPPPPAALLQPEPPVPPPEPPPPDHLAAIRSRGEVMVCIWPDYFGISYRNPRNSELEGLDIDMARALANRLSVQLRFVETNFAEVIDKVESGACDIAMMGVGILAARQTRVAFSKPYMASTVHAVTTRENTRISRWEDIDTVGTVVAVAAGTLMEPLMRRSLKLAELLVVRPPRTRESEVQSGRADVFMSDYPYARRFALAGDWARVLEPPERFGETLYGYAVPRGDAAWLAEVNAFVNAAKADGTLARAGARYGLSALLVF</sequence>
<evidence type="ECO:0000256" key="4">
    <source>
        <dbReference type="RuleBase" id="RU003744"/>
    </source>
</evidence>
<dbReference type="PANTHER" id="PTHR35936:SF17">
    <property type="entry name" value="ARGININE-BINDING EXTRACELLULAR PROTEIN ARTP"/>
    <property type="match status" value="1"/>
</dbReference>
<evidence type="ECO:0000256" key="3">
    <source>
        <dbReference type="ARBA" id="ARBA00022729"/>
    </source>
</evidence>
<evidence type="ECO:0000256" key="5">
    <source>
        <dbReference type="SAM" id="MobiDB-lite"/>
    </source>
</evidence>
<comment type="subcellular location">
    <subcellularLocation>
        <location evidence="1">Cell envelope</location>
    </subcellularLocation>
</comment>
<evidence type="ECO:0000313" key="7">
    <source>
        <dbReference type="EMBL" id="MBL6454137.1"/>
    </source>
</evidence>
<name>A0ABS1UXU8_9PROT</name>
<accession>A0ABS1UXU8</accession>
<dbReference type="Gene3D" id="3.40.190.10">
    <property type="entry name" value="Periplasmic binding protein-like II"/>
    <property type="match status" value="2"/>
</dbReference>
<organism evidence="7 8">
    <name type="scientific">Belnapia mucosa</name>
    <dbReference type="NCBI Taxonomy" id="2804532"/>
    <lineage>
        <taxon>Bacteria</taxon>
        <taxon>Pseudomonadati</taxon>
        <taxon>Pseudomonadota</taxon>
        <taxon>Alphaproteobacteria</taxon>
        <taxon>Acetobacterales</taxon>
        <taxon>Roseomonadaceae</taxon>
        <taxon>Belnapia</taxon>
    </lineage>
</organism>
<evidence type="ECO:0000256" key="2">
    <source>
        <dbReference type="ARBA" id="ARBA00010333"/>
    </source>
</evidence>
<dbReference type="Proteomes" id="UP000606490">
    <property type="component" value="Unassembled WGS sequence"/>
</dbReference>
<dbReference type="PROSITE" id="PS01039">
    <property type="entry name" value="SBP_BACTERIAL_3"/>
    <property type="match status" value="1"/>
</dbReference>